<organism evidence="1 2">
    <name type="scientific">Smallanthus sonchifolius</name>
    <dbReference type="NCBI Taxonomy" id="185202"/>
    <lineage>
        <taxon>Eukaryota</taxon>
        <taxon>Viridiplantae</taxon>
        <taxon>Streptophyta</taxon>
        <taxon>Embryophyta</taxon>
        <taxon>Tracheophyta</taxon>
        <taxon>Spermatophyta</taxon>
        <taxon>Magnoliopsida</taxon>
        <taxon>eudicotyledons</taxon>
        <taxon>Gunneridae</taxon>
        <taxon>Pentapetalae</taxon>
        <taxon>asterids</taxon>
        <taxon>campanulids</taxon>
        <taxon>Asterales</taxon>
        <taxon>Asteraceae</taxon>
        <taxon>Asteroideae</taxon>
        <taxon>Heliantheae alliance</taxon>
        <taxon>Millerieae</taxon>
        <taxon>Smallanthus</taxon>
    </lineage>
</organism>
<accession>A0ACB9AWI1</accession>
<evidence type="ECO:0000313" key="2">
    <source>
        <dbReference type="Proteomes" id="UP001056120"/>
    </source>
</evidence>
<protein>
    <submittedName>
        <fullName evidence="1">Uncharacterized protein</fullName>
    </submittedName>
</protein>
<proteinExistence type="predicted"/>
<keyword evidence="2" id="KW-1185">Reference proteome</keyword>
<dbReference type="Proteomes" id="UP001056120">
    <property type="component" value="Linkage Group LG24"/>
</dbReference>
<reference evidence="2" key="1">
    <citation type="journal article" date="2022" name="Mol. Ecol. Resour.">
        <title>The genomes of chicory, endive, great burdock and yacon provide insights into Asteraceae palaeo-polyploidization history and plant inulin production.</title>
        <authorList>
            <person name="Fan W."/>
            <person name="Wang S."/>
            <person name="Wang H."/>
            <person name="Wang A."/>
            <person name="Jiang F."/>
            <person name="Liu H."/>
            <person name="Zhao H."/>
            <person name="Xu D."/>
            <person name="Zhang Y."/>
        </authorList>
    </citation>
    <scope>NUCLEOTIDE SEQUENCE [LARGE SCALE GENOMIC DNA]</scope>
    <source>
        <strain evidence="2">cv. Yunnan</strain>
    </source>
</reference>
<dbReference type="EMBL" id="CM042041">
    <property type="protein sequence ID" value="KAI3713985.1"/>
    <property type="molecule type" value="Genomic_DNA"/>
</dbReference>
<name>A0ACB9AWI1_9ASTR</name>
<reference evidence="1 2" key="2">
    <citation type="journal article" date="2022" name="Mol. Ecol. Resour.">
        <title>The genomes of chicory, endive, great burdock and yacon provide insights into Asteraceae paleo-polyploidization history and plant inulin production.</title>
        <authorList>
            <person name="Fan W."/>
            <person name="Wang S."/>
            <person name="Wang H."/>
            <person name="Wang A."/>
            <person name="Jiang F."/>
            <person name="Liu H."/>
            <person name="Zhao H."/>
            <person name="Xu D."/>
            <person name="Zhang Y."/>
        </authorList>
    </citation>
    <scope>NUCLEOTIDE SEQUENCE [LARGE SCALE GENOMIC DNA]</scope>
    <source>
        <strain evidence="2">cv. Yunnan</strain>
        <tissue evidence="1">Leaves</tissue>
    </source>
</reference>
<comment type="caution">
    <text evidence="1">The sequence shown here is derived from an EMBL/GenBank/DDBJ whole genome shotgun (WGS) entry which is preliminary data.</text>
</comment>
<sequence length="596" mass="65897">MEPNLCLSCLNDSIIKLREVCPNQKEAVGYYGRCLLKYSDAAVLGNIQMEDSAILINTQNASNRDAFVADLAALMNELKADAAAGGPLLKFATGNTTGPDFVTIYGLVQCTPDLSETQCSDCVENAYSIYVTGGYSGRIGGTVFVPMCRYSYDIQRFFNGSTLVIPAPPPPILQAAPPLLSPPPPPIPGKSSNMTRSVMIVIIVIVTFGVIIIASICIFLIIKRKKQQKAMPPTDIEDETIDIGTIESLKYNFNVVRVATNNFSEDNKLGQGGFGAVYKGTLADGREIAVKRLARDSGQGEVEFKNEVLLVAKLQHRNLVRLLGFSLEGRERLLIYEFLPNASLDQFIFDPTKRTLLDWKKRYKIIKGIAKGLLYLHEDSRLKIIHRDMKASNVLLDAEMNPKIADFGMARLFNHEETQGQSSRIVGTYGYMAPEYAMHGQFSVKSDVFSFGVLVLEMITGQKNLCFQNEESTEYLLGFAWKSWRNGTTTNMIDPTLKTRSGSMSDIIRSIHIGLLCVQENVSDRPTMSSVVLMLNSHSISLPTPSEPSFFVNSQNDQRYGITTTWSNHSENPKISKSTSSQISINDASISDLVPR</sequence>
<gene>
    <name evidence="1" type="ORF">L1987_72574</name>
</gene>
<evidence type="ECO:0000313" key="1">
    <source>
        <dbReference type="EMBL" id="KAI3713985.1"/>
    </source>
</evidence>